<reference evidence="1" key="1">
    <citation type="journal article" date="2017" name="Gigascience">
        <title>The genome draft of coconut (Cocos nucifera).</title>
        <authorList>
            <person name="Xiao Y."/>
            <person name="Xu P."/>
            <person name="Fan H."/>
            <person name="Baudouin L."/>
            <person name="Xia W."/>
            <person name="Bocs S."/>
            <person name="Xu J."/>
            <person name="Li Q."/>
            <person name="Guo A."/>
            <person name="Zhou L."/>
            <person name="Li J."/>
            <person name="Wu Y."/>
            <person name="Ma Z."/>
            <person name="Armero A."/>
            <person name="Issali A.E."/>
            <person name="Liu N."/>
            <person name="Peng M."/>
            <person name="Yang Y."/>
        </authorList>
    </citation>
    <scope>NUCLEOTIDE SEQUENCE</scope>
    <source>
        <tissue evidence="1">Spear leaf of Hainan Tall coconut</tissue>
    </source>
</reference>
<keyword evidence="2" id="KW-1185">Reference proteome</keyword>
<evidence type="ECO:0000313" key="1">
    <source>
        <dbReference type="EMBL" id="KAG1362839.1"/>
    </source>
</evidence>
<dbReference type="EMBL" id="CM017881">
    <property type="protein sequence ID" value="KAG1362839.1"/>
    <property type="molecule type" value="Genomic_DNA"/>
</dbReference>
<sequence length="76" mass="8658">MIKAVEERVKLIEARAKVEKAKVVIEAKLKDIKEFRAFEEFKNEVAEGSSVVYEYGFEAYKEGVARLLLGVNLSHL</sequence>
<reference evidence="1" key="2">
    <citation type="submission" date="2019-07" db="EMBL/GenBank/DDBJ databases">
        <authorList>
            <person name="Yang Y."/>
            <person name="Bocs S."/>
            <person name="Baudouin L."/>
        </authorList>
    </citation>
    <scope>NUCLEOTIDE SEQUENCE</scope>
    <source>
        <tissue evidence="1">Spear leaf of Hainan Tall coconut</tissue>
    </source>
</reference>
<name>A0A8K0INC0_COCNU</name>
<evidence type="ECO:0000313" key="2">
    <source>
        <dbReference type="Proteomes" id="UP000797356"/>
    </source>
</evidence>
<comment type="caution">
    <text evidence="1">The sequence shown here is derived from an EMBL/GenBank/DDBJ whole genome shotgun (WGS) entry which is preliminary data.</text>
</comment>
<proteinExistence type="predicted"/>
<gene>
    <name evidence="1" type="ORF">COCNU_10G010580</name>
</gene>
<accession>A0A8K0INC0</accession>
<organism evidence="1 2">
    <name type="scientific">Cocos nucifera</name>
    <name type="common">Coconut palm</name>
    <dbReference type="NCBI Taxonomy" id="13894"/>
    <lineage>
        <taxon>Eukaryota</taxon>
        <taxon>Viridiplantae</taxon>
        <taxon>Streptophyta</taxon>
        <taxon>Embryophyta</taxon>
        <taxon>Tracheophyta</taxon>
        <taxon>Spermatophyta</taxon>
        <taxon>Magnoliopsida</taxon>
        <taxon>Liliopsida</taxon>
        <taxon>Arecaceae</taxon>
        <taxon>Arecoideae</taxon>
        <taxon>Cocoseae</taxon>
        <taxon>Attaleinae</taxon>
        <taxon>Cocos</taxon>
    </lineage>
</organism>
<protein>
    <submittedName>
        <fullName evidence="1">Putative shewanella-like protein phosphatase 2</fullName>
    </submittedName>
</protein>
<dbReference type="AlphaFoldDB" id="A0A8K0INC0"/>
<dbReference type="Proteomes" id="UP000797356">
    <property type="component" value="Chromosome 10"/>
</dbReference>